<dbReference type="SUPFAM" id="SSF56801">
    <property type="entry name" value="Acetyl-CoA synthetase-like"/>
    <property type="match status" value="1"/>
</dbReference>
<gene>
    <name evidence="5" type="ORF">UFOPK3789_01339</name>
</gene>
<protein>
    <submittedName>
        <fullName evidence="5">Unannotated protein</fullName>
    </submittedName>
</protein>
<organism evidence="5">
    <name type="scientific">freshwater metagenome</name>
    <dbReference type="NCBI Taxonomy" id="449393"/>
    <lineage>
        <taxon>unclassified sequences</taxon>
        <taxon>metagenomes</taxon>
        <taxon>ecological metagenomes</taxon>
    </lineage>
</organism>
<feature type="domain" description="AMP-dependent synthetase/ligase" evidence="3">
    <location>
        <begin position="25"/>
        <end position="424"/>
    </location>
</feature>
<dbReference type="GO" id="GO:0016877">
    <property type="term" value="F:ligase activity, forming carbon-sulfur bonds"/>
    <property type="evidence" value="ECO:0007669"/>
    <property type="project" value="UniProtKB-ARBA"/>
</dbReference>
<evidence type="ECO:0000259" key="4">
    <source>
        <dbReference type="Pfam" id="PF13193"/>
    </source>
</evidence>
<evidence type="ECO:0000313" key="5">
    <source>
        <dbReference type="EMBL" id="CAB4961905.1"/>
    </source>
</evidence>
<feature type="domain" description="AMP-binding enzyme C-terminal" evidence="4">
    <location>
        <begin position="472"/>
        <end position="547"/>
    </location>
</feature>
<proteinExistence type="inferred from homology"/>
<dbReference type="PANTHER" id="PTHR43767">
    <property type="entry name" value="LONG-CHAIN-FATTY-ACID--COA LIGASE"/>
    <property type="match status" value="1"/>
</dbReference>
<comment type="similarity">
    <text evidence="1">Belongs to the ATP-dependent AMP-binding enzyme family.</text>
</comment>
<dbReference type="CDD" id="cd12119">
    <property type="entry name" value="ttLC_FACS_AlkK_like"/>
    <property type="match status" value="1"/>
</dbReference>
<dbReference type="NCBIfam" id="NF004837">
    <property type="entry name" value="PRK06187.1"/>
    <property type="match status" value="1"/>
</dbReference>
<dbReference type="Pfam" id="PF00501">
    <property type="entry name" value="AMP-binding"/>
    <property type="match status" value="1"/>
</dbReference>
<dbReference type="PANTHER" id="PTHR43767:SF11">
    <property type="entry name" value="MEDIUM-CHAIN-FATTY-ACID--COA LIGASE"/>
    <property type="match status" value="1"/>
</dbReference>
<evidence type="ECO:0000259" key="3">
    <source>
        <dbReference type="Pfam" id="PF00501"/>
    </source>
</evidence>
<dbReference type="InterPro" id="IPR045851">
    <property type="entry name" value="AMP-bd_C_sf"/>
</dbReference>
<keyword evidence="2" id="KW-0436">Ligase</keyword>
<evidence type="ECO:0000256" key="2">
    <source>
        <dbReference type="ARBA" id="ARBA00022598"/>
    </source>
</evidence>
<dbReference type="PROSITE" id="PS00455">
    <property type="entry name" value="AMP_BINDING"/>
    <property type="match status" value="1"/>
</dbReference>
<dbReference type="Gene3D" id="3.30.300.30">
    <property type="match status" value="1"/>
</dbReference>
<dbReference type="Pfam" id="PF13193">
    <property type="entry name" value="AMP-binding_C"/>
    <property type="match status" value="1"/>
</dbReference>
<dbReference type="InterPro" id="IPR000873">
    <property type="entry name" value="AMP-dep_synth/lig_dom"/>
</dbReference>
<dbReference type="InterPro" id="IPR042099">
    <property type="entry name" value="ANL_N_sf"/>
</dbReference>
<sequence length="567" mass="61684">MGDTMLSTMQDFPLTIGMIFRHGRAVHPDGEIITFEGESSRNATFTEVADRAELLASALQRLGIGDGDRVATLCWNHQEHVEAYFAIPAMGAVLHTLNLRLFPEQLTYIVNHAEDRIVILDASLLALIAPLADQLLTVEHYIVIGDADGDALAPLLAGAATAGRGADVLHYEDLLSAEAPGFDWPEVDERSAAAMCYTSGTTGHPKGVVYSHRSTVLHSMAACFKQTNAIAEEERILLIVPMFHANAWGLPYAAWMVGADLAMPARFLQAEPLSRFIRDARPTYSAGVPTIWSDILRYSRTADVDLSSIRTIICGGSAVPRSLIEAFDKEFGITLFQAWGMTETSPLAAIARPPHGFEDGFAGGGDGGSLEETQDGMWWRAHTGRVVPGVEMRVVADDGSVLPWDGESVGEIQVRGPWITGSYYLDDASDKFDDGWLRTGDVAHVNRLGFVQITDRSKDVIKSGGEWISSVELEHAIMEHPDVVEAAVIAVPDARWDERPLACVVLEEGSSADARALCDFLTGAVAKWQLPERWTFIAVVPKTSVGKFDKKVLRAQYADGALEVITL</sequence>
<name>A0A6J7L1T0_9ZZZZ</name>
<dbReference type="EMBL" id="CAFBNL010000118">
    <property type="protein sequence ID" value="CAB4961905.1"/>
    <property type="molecule type" value="Genomic_DNA"/>
</dbReference>
<dbReference type="InterPro" id="IPR025110">
    <property type="entry name" value="AMP-bd_C"/>
</dbReference>
<evidence type="ECO:0000256" key="1">
    <source>
        <dbReference type="ARBA" id="ARBA00006432"/>
    </source>
</evidence>
<reference evidence="5" key="1">
    <citation type="submission" date="2020-05" db="EMBL/GenBank/DDBJ databases">
        <authorList>
            <person name="Chiriac C."/>
            <person name="Salcher M."/>
            <person name="Ghai R."/>
            <person name="Kavagutti S V."/>
        </authorList>
    </citation>
    <scope>NUCLEOTIDE SEQUENCE</scope>
</reference>
<dbReference type="InterPro" id="IPR020845">
    <property type="entry name" value="AMP-binding_CS"/>
</dbReference>
<dbReference type="Gene3D" id="3.40.50.12780">
    <property type="entry name" value="N-terminal domain of ligase-like"/>
    <property type="match status" value="1"/>
</dbReference>
<dbReference type="AlphaFoldDB" id="A0A6J7L1T0"/>
<dbReference type="FunFam" id="3.30.300.30:FF:000008">
    <property type="entry name" value="2,3-dihydroxybenzoate-AMP ligase"/>
    <property type="match status" value="1"/>
</dbReference>
<dbReference type="InterPro" id="IPR050237">
    <property type="entry name" value="ATP-dep_AMP-bd_enzyme"/>
</dbReference>
<accession>A0A6J7L1T0</accession>